<evidence type="ECO:0000313" key="2">
    <source>
        <dbReference type="EMBL" id="PCE63908.1"/>
    </source>
</evidence>
<accession>A0A2A4G7F2</accession>
<dbReference type="GO" id="GO:0015074">
    <property type="term" value="P:DNA integration"/>
    <property type="evidence" value="ECO:0007669"/>
    <property type="project" value="InterPro"/>
</dbReference>
<dbReference type="SUPFAM" id="SSF53098">
    <property type="entry name" value="Ribonuclease H-like"/>
    <property type="match status" value="1"/>
</dbReference>
<evidence type="ECO:0000313" key="3">
    <source>
        <dbReference type="Proteomes" id="UP000219559"/>
    </source>
</evidence>
<dbReference type="EMBL" id="NBWU01000004">
    <property type="protein sequence ID" value="PCE63908.1"/>
    <property type="molecule type" value="Genomic_DNA"/>
</dbReference>
<proteinExistence type="predicted"/>
<reference evidence="2 3" key="1">
    <citation type="submission" date="2017-04" db="EMBL/GenBank/DDBJ databases">
        <title>A new member of the family Flavobacteriaceae isolated from ascidians.</title>
        <authorList>
            <person name="Chen L."/>
        </authorList>
    </citation>
    <scope>NUCLEOTIDE SEQUENCE [LARGE SCALE GENOMIC DNA]</scope>
    <source>
        <strain evidence="2 3">HQA918</strain>
    </source>
</reference>
<feature type="domain" description="Integrase catalytic" evidence="1">
    <location>
        <begin position="17"/>
        <end position="66"/>
    </location>
</feature>
<comment type="caution">
    <text evidence="2">The sequence shown here is derived from an EMBL/GenBank/DDBJ whole genome shotgun (WGS) entry which is preliminary data.</text>
</comment>
<evidence type="ECO:0000259" key="1">
    <source>
        <dbReference type="Pfam" id="PF13683"/>
    </source>
</evidence>
<dbReference type="InterPro" id="IPR001584">
    <property type="entry name" value="Integrase_cat-core"/>
</dbReference>
<dbReference type="Proteomes" id="UP000219559">
    <property type="component" value="Unassembled WGS sequence"/>
</dbReference>
<dbReference type="Pfam" id="PF13683">
    <property type="entry name" value="rve_3"/>
    <property type="match status" value="1"/>
</dbReference>
<protein>
    <recommendedName>
        <fullName evidence="1">Integrase catalytic domain-containing protein</fullName>
    </recommendedName>
</protein>
<name>A0A2A4G7F2_9FLAO</name>
<keyword evidence="3" id="KW-1185">Reference proteome</keyword>
<dbReference type="PANTHER" id="PTHR47515:SF2">
    <property type="entry name" value="INTEGRASE CORE DOMAIN PROTEIN"/>
    <property type="match status" value="1"/>
</dbReference>
<gene>
    <name evidence="2" type="ORF">B7P33_11645</name>
</gene>
<dbReference type="AlphaFoldDB" id="A0A2A4G7F2"/>
<dbReference type="PANTHER" id="PTHR47515">
    <property type="entry name" value="LOW CALCIUM RESPONSE LOCUS PROTEIN T"/>
    <property type="match status" value="1"/>
</dbReference>
<organism evidence="2 3">
    <name type="scientific">Sediminicola luteus</name>
    <dbReference type="NCBI Taxonomy" id="319238"/>
    <lineage>
        <taxon>Bacteria</taxon>
        <taxon>Pseudomonadati</taxon>
        <taxon>Bacteroidota</taxon>
        <taxon>Flavobacteriia</taxon>
        <taxon>Flavobacteriales</taxon>
        <taxon>Flavobacteriaceae</taxon>
        <taxon>Sediminicola</taxon>
    </lineage>
</organism>
<dbReference type="InterPro" id="IPR012337">
    <property type="entry name" value="RNaseH-like_sf"/>
</dbReference>
<sequence>MHYNGYFNTILREAYTFVERFNGSYRREVLDKYIFDNLDQVREHTQIWIHDYNHYRPHDSLCGLSPIKFAEEHSVAAAGRILKQD</sequence>
<dbReference type="OrthoDB" id="1495855at2"/>